<evidence type="ECO:0000256" key="2">
    <source>
        <dbReference type="ARBA" id="ARBA00022448"/>
    </source>
</evidence>
<evidence type="ECO:0000259" key="7">
    <source>
        <dbReference type="PROSITE" id="PS50893"/>
    </source>
</evidence>
<dbReference type="Proteomes" id="UP000316196">
    <property type="component" value="Unassembled WGS sequence"/>
</dbReference>
<comment type="caution">
    <text evidence="8">The sequence shown here is derived from an EMBL/GenBank/DDBJ whole genome shotgun (WGS) entry which is preliminary data.</text>
</comment>
<proteinExistence type="predicted"/>
<dbReference type="OrthoDB" id="9776369at2"/>
<keyword evidence="4" id="KW-0547">Nucleotide-binding</keyword>
<dbReference type="Pfam" id="PF00005">
    <property type="entry name" value="ABC_tran"/>
    <property type="match status" value="1"/>
</dbReference>
<dbReference type="GO" id="GO:0005886">
    <property type="term" value="C:plasma membrane"/>
    <property type="evidence" value="ECO:0007669"/>
    <property type="project" value="UniProtKB-SubCell"/>
</dbReference>
<evidence type="ECO:0000313" key="9">
    <source>
        <dbReference type="Proteomes" id="UP000316196"/>
    </source>
</evidence>
<dbReference type="PANTHER" id="PTHR42788">
    <property type="entry name" value="TAURINE IMPORT ATP-BINDING PROTEIN-RELATED"/>
    <property type="match status" value="1"/>
</dbReference>
<dbReference type="AlphaFoldDB" id="A0A542ZRI9"/>
<dbReference type="Gene3D" id="3.40.50.300">
    <property type="entry name" value="P-loop containing nucleotide triphosphate hydrolases"/>
    <property type="match status" value="1"/>
</dbReference>
<dbReference type="InterPro" id="IPR003439">
    <property type="entry name" value="ABC_transporter-like_ATP-bd"/>
</dbReference>
<gene>
    <name evidence="8" type="ORF">FB460_0744</name>
</gene>
<evidence type="ECO:0000256" key="1">
    <source>
        <dbReference type="ARBA" id="ARBA00004202"/>
    </source>
</evidence>
<keyword evidence="3" id="KW-1003">Cell membrane</keyword>
<protein>
    <submittedName>
        <fullName evidence="8">Putative ABC transport system ATP-binding protein</fullName>
    </submittedName>
</protein>
<accession>A0A542ZRI9</accession>
<dbReference type="PANTHER" id="PTHR42788:SF7">
    <property type="entry name" value="NITRATE ABC TRANSPORTER ATP-BINDING PROTEIN"/>
    <property type="match status" value="1"/>
</dbReference>
<dbReference type="InterPro" id="IPR050166">
    <property type="entry name" value="ABC_transporter_ATP-bind"/>
</dbReference>
<evidence type="ECO:0000256" key="5">
    <source>
        <dbReference type="ARBA" id="ARBA00022840"/>
    </source>
</evidence>
<keyword evidence="6" id="KW-0472">Membrane</keyword>
<dbReference type="RefSeq" id="WP_142092728.1">
    <property type="nucleotide sequence ID" value="NZ_BAAAMD010000001.1"/>
</dbReference>
<evidence type="ECO:0000313" key="8">
    <source>
        <dbReference type="EMBL" id="TQL62952.1"/>
    </source>
</evidence>
<dbReference type="InterPro" id="IPR027417">
    <property type="entry name" value="P-loop_NTPase"/>
</dbReference>
<dbReference type="GO" id="GO:0016887">
    <property type="term" value="F:ATP hydrolysis activity"/>
    <property type="evidence" value="ECO:0007669"/>
    <property type="project" value="InterPro"/>
</dbReference>
<dbReference type="PROSITE" id="PS00211">
    <property type="entry name" value="ABC_TRANSPORTER_1"/>
    <property type="match status" value="1"/>
</dbReference>
<name>A0A542ZRI9_9ACTN</name>
<organism evidence="8 9">
    <name type="scientific">Propioniferax innocua</name>
    <dbReference type="NCBI Taxonomy" id="1753"/>
    <lineage>
        <taxon>Bacteria</taxon>
        <taxon>Bacillati</taxon>
        <taxon>Actinomycetota</taxon>
        <taxon>Actinomycetes</taxon>
        <taxon>Propionibacteriales</taxon>
        <taxon>Propionibacteriaceae</taxon>
        <taxon>Propioniferax</taxon>
    </lineage>
</organism>
<dbReference type="SMART" id="SM00382">
    <property type="entry name" value="AAA"/>
    <property type="match status" value="1"/>
</dbReference>
<sequence length="263" mass="29053">MLHVDGVHKTFFPNTVNERRALRGIDLYLDHGEFVTVIGSNGAGKSTMLNAIAGKVAPDEGRIWIDDAEVTKQRDHVRAKVVGRVFQNPMAGTSPDLTIEQNMALAYKRGHTRGLGRGVTKDKKEFFAEELTKLELGLEDRLTAKAGLLSGGQRQALSLLMATFSHPKILLLDEHTAALDPQRADLVTRLTEKVVAEQNLTTLMVTHNMAQALQVGTRLIMMHEGEVILDIGHEEKQAMSVDDLLAEFSRIKGAQLDDRTLLQ</sequence>
<dbReference type="GO" id="GO:0005524">
    <property type="term" value="F:ATP binding"/>
    <property type="evidence" value="ECO:0007669"/>
    <property type="project" value="UniProtKB-KW"/>
</dbReference>
<dbReference type="SUPFAM" id="SSF52540">
    <property type="entry name" value="P-loop containing nucleoside triphosphate hydrolases"/>
    <property type="match status" value="1"/>
</dbReference>
<evidence type="ECO:0000256" key="3">
    <source>
        <dbReference type="ARBA" id="ARBA00022475"/>
    </source>
</evidence>
<comment type="subcellular location">
    <subcellularLocation>
        <location evidence="1">Cell membrane</location>
        <topology evidence="1">Peripheral membrane protein</topology>
    </subcellularLocation>
</comment>
<dbReference type="EMBL" id="VFOR01000001">
    <property type="protein sequence ID" value="TQL62952.1"/>
    <property type="molecule type" value="Genomic_DNA"/>
</dbReference>
<evidence type="ECO:0000256" key="4">
    <source>
        <dbReference type="ARBA" id="ARBA00022741"/>
    </source>
</evidence>
<keyword evidence="5 8" id="KW-0067">ATP-binding</keyword>
<reference evidence="8 9" key="1">
    <citation type="submission" date="2019-06" db="EMBL/GenBank/DDBJ databases">
        <title>Sequencing the genomes of 1000 actinobacteria strains.</title>
        <authorList>
            <person name="Klenk H.-P."/>
        </authorList>
    </citation>
    <scope>NUCLEOTIDE SEQUENCE [LARGE SCALE GENOMIC DNA]</scope>
    <source>
        <strain evidence="8 9">DSM 8251</strain>
    </source>
</reference>
<dbReference type="InterPro" id="IPR003593">
    <property type="entry name" value="AAA+_ATPase"/>
</dbReference>
<dbReference type="PROSITE" id="PS50893">
    <property type="entry name" value="ABC_TRANSPORTER_2"/>
    <property type="match status" value="1"/>
</dbReference>
<dbReference type="InterPro" id="IPR017871">
    <property type="entry name" value="ABC_transporter-like_CS"/>
</dbReference>
<keyword evidence="9" id="KW-1185">Reference proteome</keyword>
<keyword evidence="2" id="KW-0813">Transport</keyword>
<feature type="domain" description="ABC transporter" evidence="7">
    <location>
        <begin position="2"/>
        <end position="249"/>
    </location>
</feature>
<evidence type="ECO:0000256" key="6">
    <source>
        <dbReference type="ARBA" id="ARBA00023136"/>
    </source>
</evidence>